<accession>Q0SD71</accession>
<gene>
    <name evidence="2" type="ordered locus">RHA1_ro02710</name>
</gene>
<dbReference type="eggNOG" id="COG1942">
    <property type="taxonomic scope" value="Bacteria"/>
</dbReference>
<dbReference type="PATRIC" id="fig|101510.16.peg.2739"/>
<dbReference type="RefSeq" id="WP_011595410.1">
    <property type="nucleotide sequence ID" value="NC_008268.1"/>
</dbReference>
<dbReference type="InterPro" id="IPR014347">
    <property type="entry name" value="Tautomerase/MIF_sf"/>
</dbReference>
<dbReference type="Pfam" id="PF14832">
    <property type="entry name" value="Tautomerase_3"/>
    <property type="match status" value="1"/>
</dbReference>
<evidence type="ECO:0000313" key="2">
    <source>
        <dbReference type="EMBL" id="ABG94515.1"/>
    </source>
</evidence>
<dbReference type="HOGENOM" id="CLU_113367_0_0_11"/>
<dbReference type="Proteomes" id="UP000008710">
    <property type="component" value="Chromosome"/>
</dbReference>
<dbReference type="Gene3D" id="3.30.429.10">
    <property type="entry name" value="Macrophage Migration Inhibitory Factor"/>
    <property type="match status" value="1"/>
</dbReference>
<feature type="domain" description="Tautomerase cis-CaaD-like" evidence="1">
    <location>
        <begin position="1"/>
        <end position="153"/>
    </location>
</feature>
<dbReference type="InterPro" id="IPR028116">
    <property type="entry name" value="Cis-CaaD-like"/>
</dbReference>
<protein>
    <recommendedName>
        <fullName evidence="1">Tautomerase cis-CaaD-like domain-containing protein</fullName>
    </recommendedName>
</protein>
<name>Q0SD71_RHOJR</name>
<reference evidence="3" key="1">
    <citation type="journal article" date="2006" name="Proc. Natl. Acad. Sci. U.S.A.">
        <title>The complete genome of Rhodococcus sp. RHA1 provides insights into a catabolic powerhouse.</title>
        <authorList>
            <person name="McLeod M.P."/>
            <person name="Warren R.L."/>
            <person name="Hsiao W.W.L."/>
            <person name="Araki N."/>
            <person name="Myhre M."/>
            <person name="Fernandes C."/>
            <person name="Miyazawa D."/>
            <person name="Wong W."/>
            <person name="Lillquist A.L."/>
            <person name="Wang D."/>
            <person name="Dosanjh M."/>
            <person name="Hara H."/>
            <person name="Petrescu A."/>
            <person name="Morin R.D."/>
            <person name="Yang G."/>
            <person name="Stott J.M."/>
            <person name="Schein J.E."/>
            <person name="Shin H."/>
            <person name="Smailus D."/>
            <person name="Siddiqui A.S."/>
            <person name="Marra M.A."/>
            <person name="Jones S.J.M."/>
            <person name="Holt R."/>
            <person name="Brinkman F.S.L."/>
            <person name="Miyauchi K."/>
            <person name="Fukuda M."/>
            <person name="Davies J.E."/>
            <person name="Mohn W.W."/>
            <person name="Eltis L.D."/>
        </authorList>
    </citation>
    <scope>NUCLEOTIDE SEQUENCE [LARGE SCALE GENOMIC DNA]</scope>
    <source>
        <strain evidence="3">RHA1</strain>
    </source>
</reference>
<dbReference type="OrthoDB" id="7595039at2"/>
<dbReference type="AlphaFoldDB" id="Q0SD71"/>
<evidence type="ECO:0000313" key="3">
    <source>
        <dbReference type="Proteomes" id="UP000008710"/>
    </source>
</evidence>
<dbReference type="KEGG" id="rha:RHA1_ro02710"/>
<dbReference type="EMBL" id="CP000431">
    <property type="protein sequence ID" value="ABG94515.1"/>
    <property type="molecule type" value="Genomic_DNA"/>
</dbReference>
<organism evidence="2 3">
    <name type="scientific">Rhodococcus jostii (strain RHA1)</name>
    <dbReference type="NCBI Taxonomy" id="101510"/>
    <lineage>
        <taxon>Bacteria</taxon>
        <taxon>Bacillati</taxon>
        <taxon>Actinomycetota</taxon>
        <taxon>Actinomycetes</taxon>
        <taxon>Mycobacteriales</taxon>
        <taxon>Nocardiaceae</taxon>
        <taxon>Rhodococcus</taxon>
    </lineage>
</organism>
<evidence type="ECO:0000259" key="1">
    <source>
        <dbReference type="Pfam" id="PF14832"/>
    </source>
</evidence>
<sequence length="167" mass="18964">MPLWQLFTPKNAYTKEEKADLAKKISDIYSGPTSKGNFGFELPRFYTTVVFHEIEADSFFVGGQSHDKFIQIEVVHIARTNEGAAALMGISVEQILENYFAMVSEVLKPYIADRGYELEFHVETAPFETWKIDGMTPPPPESPAERRWFEQNRSSSYSADELIVATS</sequence>
<proteinExistence type="predicted"/>